<evidence type="ECO:0000256" key="1">
    <source>
        <dbReference type="SAM" id="MobiDB-lite"/>
    </source>
</evidence>
<dbReference type="AlphaFoldDB" id="A0A3L6RYU1"/>
<proteinExistence type="predicted"/>
<keyword evidence="3" id="KW-1185">Reference proteome</keyword>
<dbReference type="Proteomes" id="UP000275267">
    <property type="component" value="Unassembled WGS sequence"/>
</dbReference>
<sequence>MVSLSFPSLATIVSSASGAAETASSETMASISQDVAAEDAVVATSGRRSSTSHMRSPPRHQSLGHRPGPSAPAPRRASTGEASSRRQRWTRTGGG</sequence>
<reference evidence="3" key="1">
    <citation type="journal article" date="2019" name="Nat. Commun.">
        <title>The genome of broomcorn millet.</title>
        <authorList>
            <person name="Zou C."/>
            <person name="Miki D."/>
            <person name="Li D."/>
            <person name="Tang Q."/>
            <person name="Xiao L."/>
            <person name="Rajput S."/>
            <person name="Deng P."/>
            <person name="Jia W."/>
            <person name="Huang R."/>
            <person name="Zhang M."/>
            <person name="Sun Y."/>
            <person name="Hu J."/>
            <person name="Fu X."/>
            <person name="Schnable P.S."/>
            <person name="Li F."/>
            <person name="Zhang H."/>
            <person name="Feng B."/>
            <person name="Zhu X."/>
            <person name="Liu R."/>
            <person name="Schnable J.C."/>
            <person name="Zhu J.-K."/>
            <person name="Zhang H."/>
        </authorList>
    </citation>
    <scope>NUCLEOTIDE SEQUENCE [LARGE SCALE GENOMIC DNA]</scope>
</reference>
<name>A0A3L6RYU1_PANMI</name>
<evidence type="ECO:0000313" key="2">
    <source>
        <dbReference type="EMBL" id="RLN11910.1"/>
    </source>
</evidence>
<evidence type="ECO:0000313" key="3">
    <source>
        <dbReference type="Proteomes" id="UP000275267"/>
    </source>
</evidence>
<comment type="caution">
    <text evidence="2">The sequence shown here is derived from an EMBL/GenBank/DDBJ whole genome shotgun (WGS) entry which is preliminary data.</text>
</comment>
<accession>A0A3L6RYU1</accession>
<protein>
    <submittedName>
        <fullName evidence="2">Uncharacterized protein</fullName>
    </submittedName>
</protein>
<feature type="compositionally biased region" description="Low complexity" evidence="1">
    <location>
        <begin position="16"/>
        <end position="32"/>
    </location>
</feature>
<feature type="region of interest" description="Disordered" evidence="1">
    <location>
        <begin position="16"/>
        <end position="95"/>
    </location>
</feature>
<organism evidence="2 3">
    <name type="scientific">Panicum miliaceum</name>
    <name type="common">Proso millet</name>
    <name type="synonym">Broomcorn millet</name>
    <dbReference type="NCBI Taxonomy" id="4540"/>
    <lineage>
        <taxon>Eukaryota</taxon>
        <taxon>Viridiplantae</taxon>
        <taxon>Streptophyta</taxon>
        <taxon>Embryophyta</taxon>
        <taxon>Tracheophyta</taxon>
        <taxon>Spermatophyta</taxon>
        <taxon>Magnoliopsida</taxon>
        <taxon>Liliopsida</taxon>
        <taxon>Poales</taxon>
        <taxon>Poaceae</taxon>
        <taxon>PACMAD clade</taxon>
        <taxon>Panicoideae</taxon>
        <taxon>Panicodae</taxon>
        <taxon>Paniceae</taxon>
        <taxon>Panicinae</taxon>
        <taxon>Panicum</taxon>
        <taxon>Panicum sect. Panicum</taxon>
    </lineage>
</organism>
<gene>
    <name evidence="2" type="ORF">C2845_PM09G11470</name>
</gene>
<dbReference type="EMBL" id="PQIB02000006">
    <property type="protein sequence ID" value="RLN11910.1"/>
    <property type="molecule type" value="Genomic_DNA"/>
</dbReference>